<dbReference type="GO" id="GO:0006302">
    <property type="term" value="P:double-strand break repair"/>
    <property type="evidence" value="ECO:0007669"/>
    <property type="project" value="InterPro"/>
</dbReference>
<reference evidence="6 7" key="1">
    <citation type="submission" date="2015-01" db="EMBL/GenBank/DDBJ databases">
        <title>Genome sequence of Anoxybacillus ayderensis strain AB04.</title>
        <authorList>
            <person name="Belduz A.O."/>
            <person name="Canakci S."/>
            <person name="Chan K.-G."/>
            <person name="Kahar U.M."/>
            <person name="Yaakob A.S."/>
            <person name="Chan C.S."/>
            <person name="Goh K.M."/>
        </authorList>
    </citation>
    <scope>NUCLEOTIDE SEQUENCE [LARGE SCALE GENOMIC DNA]</scope>
    <source>
        <strain evidence="6 7">AB04</strain>
    </source>
</reference>
<dbReference type="Gene3D" id="3.40.50.300">
    <property type="entry name" value="P-loop containing nucleotide triphosphate hydrolases"/>
    <property type="match status" value="2"/>
</dbReference>
<dbReference type="SUPFAM" id="SSF52540">
    <property type="entry name" value="P-loop containing nucleoside triphosphate hydrolases"/>
    <property type="match status" value="2"/>
</dbReference>
<feature type="coiled-coil region" evidence="4">
    <location>
        <begin position="650"/>
        <end position="960"/>
    </location>
</feature>
<feature type="coiled-coil region" evidence="4">
    <location>
        <begin position="363"/>
        <end position="397"/>
    </location>
</feature>
<name>A0A0D0HVM5_9BACL</name>
<comment type="similarity">
    <text evidence="1">Belongs to the SMC family. SbcC subfamily.</text>
</comment>
<evidence type="ECO:0000256" key="3">
    <source>
        <dbReference type="ARBA" id="ARBA00013368"/>
    </source>
</evidence>
<dbReference type="Proteomes" id="UP000032047">
    <property type="component" value="Unassembled WGS sequence"/>
</dbReference>
<sequence length="1119" mass="132027">MKPIRLTIAGLHSFRQKETIDFERLCEGGLFGIFGPTGSGKSSILDAMTLALYGNVERAANQTNGIMNHAENELFVSFTFELQHAEGVKRYTVERSFKRADALRIRSVVSRFIEEGNERVVIADKTRLVDEQVKQLLGLEMKDFTRAVVLPQGKFAEFLSLKGSERRQMLQRLFHLERYGDELNKKLKNKLADASAKLEAIKGEQAGLGDASKEQVEKQKQALTERKEALERAKNELRDIHERYEKEKQLWQWQCEKEKVEQQLDEWRKQEERMKQLEQTYERSKEAERLAPYIEQVERSEKEVAHWQQKAKERDAQLQQVRTMYEQASKQYEQCRAKKNEEEPKSLQKQEQLKQALQTLALMRSLEQQQAKLRASLQEIEEKEQEARLRVDTCTQEYTTWSAKQAELKKQWEEKKVDVHVKERLEQVDEKKKHIQLQRQALEEIEKEKEEKLKTYEAMKQTYEREIKQMKQLEARLAEEFRHVEWLYHRVCEREKQAMVLVYQWKEEKKQMEAARLHDLAATLAERLRDGEACPVCGSTHHPNRAKRQQVALDEEALERIDRSIQIGEQLVAAIQQIKMQVEQLSEMMVRHPLPQRVDVEKVKREVEEAPLSSLKEIEIEGKALQQDYIACRDRMYRYIEKWNEQKQKEQQYAYQMETVRQQMAELEEKCAERRTRIEQEKKMWHEAYPDVSFEQVDDIVRNLRKREQEAQQLQQRIEKSVTVLDNKRAELEQWKETYQEVIKQKAEWTTEWNMQQQQYEQYKQTLPEGMDEESVKQQLIRIEETLQRVKREEEEAYARWMSLQQQLHTLQADKQAADVALQEGEKRKQEAERMLAEQFQKTVFKTVDDVLASRLDEQTKQQIAHDIQQYKDILMKLQNEWQRLNEAMNGVVMTKQQWEETMCAYEQAKQQVDEHMRQLGSLEAIVADLEAKHARFEQLHQERMQLEKLVGQYEELQKVLRGNSFVEFIAEEQLVHVTRYASERLGELTRQRYAIELDSEGGFVIRDDANGGVRRPVTTLSGGETFLTSLSLALALSAQIQLRGEYPLQFFFLDEGFGTLDQELLDVVMTALERLRGEHMAIGVISHVQELHARMPKRLIVKPAEPSGKGTTVQLEVM</sequence>
<evidence type="ECO:0000313" key="6">
    <source>
        <dbReference type="EMBL" id="KIP21798.1"/>
    </source>
</evidence>
<evidence type="ECO:0000256" key="2">
    <source>
        <dbReference type="ARBA" id="ARBA00011322"/>
    </source>
</evidence>
<evidence type="ECO:0000256" key="4">
    <source>
        <dbReference type="SAM" id="Coils"/>
    </source>
</evidence>
<dbReference type="EMBL" id="JXTG01000003">
    <property type="protein sequence ID" value="KIP21798.1"/>
    <property type="molecule type" value="Genomic_DNA"/>
</dbReference>
<proteinExistence type="inferred from homology"/>
<evidence type="ECO:0000256" key="1">
    <source>
        <dbReference type="ARBA" id="ARBA00006930"/>
    </source>
</evidence>
<dbReference type="AlphaFoldDB" id="A0A0D0HVM5"/>
<protein>
    <recommendedName>
        <fullName evidence="3">Nuclease SbcCD subunit C</fullName>
    </recommendedName>
</protein>
<feature type="coiled-coil region" evidence="4">
    <location>
        <begin position="425"/>
        <end position="483"/>
    </location>
</feature>
<keyword evidence="4" id="KW-0175">Coiled coil</keyword>
<evidence type="ECO:0000259" key="5">
    <source>
        <dbReference type="Pfam" id="PF13476"/>
    </source>
</evidence>
<dbReference type="RefSeq" id="WP_042534549.1">
    <property type="nucleotide sequence ID" value="NZ_JXTG01000003.1"/>
</dbReference>
<comment type="subunit">
    <text evidence="2">Heterodimer of SbcC and SbcD.</text>
</comment>
<dbReference type="PANTHER" id="PTHR32114:SF2">
    <property type="entry name" value="ABC TRANSPORTER ABCH.3"/>
    <property type="match status" value="1"/>
</dbReference>
<dbReference type="PATRIC" id="fig|265546.4.peg.1023"/>
<gene>
    <name evidence="6" type="ORF">JV16_00998</name>
</gene>
<feature type="domain" description="Rad50/SbcC-type AAA" evidence="5">
    <location>
        <begin position="5"/>
        <end position="237"/>
    </location>
</feature>
<dbReference type="Pfam" id="PF13558">
    <property type="entry name" value="SbcC_Walker_B"/>
    <property type="match status" value="1"/>
</dbReference>
<dbReference type="PANTHER" id="PTHR32114">
    <property type="entry name" value="ABC TRANSPORTER ABCH.3"/>
    <property type="match status" value="1"/>
</dbReference>
<evidence type="ECO:0000313" key="7">
    <source>
        <dbReference type="Proteomes" id="UP000032047"/>
    </source>
</evidence>
<dbReference type="InterPro" id="IPR027417">
    <property type="entry name" value="P-loop_NTPase"/>
</dbReference>
<dbReference type="Pfam" id="PF13476">
    <property type="entry name" value="AAA_23"/>
    <property type="match status" value="1"/>
</dbReference>
<feature type="coiled-coil region" evidence="4">
    <location>
        <begin position="184"/>
        <end position="287"/>
    </location>
</feature>
<dbReference type="InterPro" id="IPR038729">
    <property type="entry name" value="Rad50/SbcC_AAA"/>
</dbReference>
<keyword evidence="7" id="KW-1185">Reference proteome</keyword>
<comment type="caution">
    <text evidence="6">The sequence shown here is derived from an EMBL/GenBank/DDBJ whole genome shotgun (WGS) entry which is preliminary data.</text>
</comment>
<accession>A0A0D0HVM5</accession>
<organism evidence="6 7">
    <name type="scientific">Anoxybacillus ayderensis</name>
    <dbReference type="NCBI Taxonomy" id="265546"/>
    <lineage>
        <taxon>Bacteria</taxon>
        <taxon>Bacillati</taxon>
        <taxon>Bacillota</taxon>
        <taxon>Bacilli</taxon>
        <taxon>Bacillales</taxon>
        <taxon>Anoxybacillaceae</taxon>
        <taxon>Anoxybacillus</taxon>
    </lineage>
</organism>
<dbReference type="GO" id="GO:0016887">
    <property type="term" value="F:ATP hydrolysis activity"/>
    <property type="evidence" value="ECO:0007669"/>
    <property type="project" value="InterPro"/>
</dbReference>